<keyword evidence="7" id="KW-1185">Reference proteome</keyword>
<dbReference type="EMBL" id="KV454011">
    <property type="protein sequence ID" value="ODV97505.1"/>
    <property type="molecule type" value="Genomic_DNA"/>
</dbReference>
<reference evidence="7" key="1">
    <citation type="submission" date="2016-05" db="EMBL/GenBank/DDBJ databases">
        <title>Comparative genomics of biotechnologically important yeasts.</title>
        <authorList>
            <consortium name="DOE Joint Genome Institute"/>
            <person name="Riley R."/>
            <person name="Haridas S."/>
            <person name="Wolfe K.H."/>
            <person name="Lopes M.R."/>
            <person name="Hittinger C.T."/>
            <person name="Goker M."/>
            <person name="Salamov A."/>
            <person name="Wisecaver J."/>
            <person name="Long T.M."/>
            <person name="Aerts A.L."/>
            <person name="Barry K."/>
            <person name="Choi C."/>
            <person name="Clum A."/>
            <person name="Coughlan A.Y."/>
            <person name="Deshpande S."/>
            <person name="Douglass A.P."/>
            <person name="Hanson S.J."/>
            <person name="Klenk H.-P."/>
            <person name="Labutti K."/>
            <person name="Lapidus A."/>
            <person name="Lindquist E."/>
            <person name="Lipzen A."/>
            <person name="Meier-Kolthoff J.P."/>
            <person name="Ohm R.A."/>
            <person name="Otillar R.P."/>
            <person name="Pangilinan J."/>
            <person name="Peng Y."/>
            <person name="Rokas A."/>
            <person name="Rosa C.A."/>
            <person name="Scheuner C."/>
            <person name="Sibirny A.A."/>
            <person name="Slot J.C."/>
            <person name="Stielow J.B."/>
            <person name="Sun H."/>
            <person name="Kurtzman C.P."/>
            <person name="Blackwell M."/>
            <person name="Grigoriev I.V."/>
            <person name="Jeffries T.W."/>
        </authorList>
    </citation>
    <scope>NUCLEOTIDE SEQUENCE [LARGE SCALE GENOMIC DNA]</scope>
    <source>
        <strain evidence="7">NRRL Y-2460</strain>
    </source>
</reference>
<dbReference type="GO" id="GO:0005759">
    <property type="term" value="C:mitochondrial matrix"/>
    <property type="evidence" value="ECO:0007669"/>
    <property type="project" value="UniProtKB-SubCell"/>
</dbReference>
<proteinExistence type="inferred from homology"/>
<dbReference type="GO" id="GO:0034553">
    <property type="term" value="P:mitochondrial respiratory chain complex II assembly"/>
    <property type="evidence" value="ECO:0007669"/>
    <property type="project" value="EnsemblFungi"/>
</dbReference>
<evidence type="ECO:0000256" key="4">
    <source>
        <dbReference type="ARBA" id="ARBA00025715"/>
    </source>
</evidence>
<evidence type="ECO:0000313" key="7">
    <source>
        <dbReference type="Proteomes" id="UP000094236"/>
    </source>
</evidence>
<dbReference type="InterPro" id="IPR008011">
    <property type="entry name" value="Complex1_LYR_dom"/>
</dbReference>
<evidence type="ECO:0000256" key="1">
    <source>
        <dbReference type="ARBA" id="ARBA00004305"/>
    </source>
</evidence>
<dbReference type="AlphaFoldDB" id="A0A1E4U0H8"/>
<accession>A0A1E4U0H8</accession>
<dbReference type="PANTHER" id="PTHR13675">
    <property type="entry name" value="LYR MOTIF-CONTAINING PROTEIN 2"/>
    <property type="match status" value="1"/>
</dbReference>
<dbReference type="Pfam" id="PF05347">
    <property type="entry name" value="Complex1_LYR"/>
    <property type="match status" value="1"/>
</dbReference>
<dbReference type="Proteomes" id="UP000094236">
    <property type="component" value="Unassembled WGS sequence"/>
</dbReference>
<comment type="subcellular location">
    <subcellularLocation>
        <location evidence="1">Mitochondrion matrix</location>
    </subcellularLocation>
</comment>
<evidence type="ECO:0000256" key="2">
    <source>
        <dbReference type="ARBA" id="ARBA00023128"/>
    </source>
</evidence>
<name>A0A1E4U0H8_PACTA</name>
<evidence type="ECO:0000313" key="6">
    <source>
        <dbReference type="EMBL" id="ODV97505.1"/>
    </source>
</evidence>
<feature type="domain" description="Complex 1 LYR protein" evidence="5">
    <location>
        <begin position="9"/>
        <end position="68"/>
    </location>
</feature>
<dbReference type="OrthoDB" id="273010at2759"/>
<gene>
    <name evidence="6" type="ORF">PACTADRAFT_36642</name>
</gene>
<dbReference type="InterPro" id="IPR045295">
    <property type="entry name" value="Complex1_LYR_SDHAF1_LYRM8"/>
</dbReference>
<comment type="similarity">
    <text evidence="4">Belongs to the complex I LYR family. SDHAF1 subfamily.</text>
</comment>
<keyword evidence="3" id="KW-0143">Chaperone</keyword>
<sequence length="78" mass="9463">MARLSGLQKEVIALYRECIRSAYKKPKENRNHWVNYVHSEFAKYRKLPKKEFATVEHLLRVGHRRFEMYSSDTIRDVH</sequence>
<dbReference type="CDD" id="cd20268">
    <property type="entry name" value="Complex1_LYR_SDHAF1_LYRM8"/>
    <property type="match status" value="1"/>
</dbReference>
<evidence type="ECO:0000259" key="5">
    <source>
        <dbReference type="Pfam" id="PF05347"/>
    </source>
</evidence>
<dbReference type="PANTHER" id="PTHR13675:SF1">
    <property type="entry name" value="SUCCINATE DEHYDROGENASE ASSEMBLY FACTOR 1, MITOCHONDRIAL"/>
    <property type="match status" value="1"/>
</dbReference>
<organism evidence="6 7">
    <name type="scientific">Pachysolen tannophilus NRRL Y-2460</name>
    <dbReference type="NCBI Taxonomy" id="669874"/>
    <lineage>
        <taxon>Eukaryota</taxon>
        <taxon>Fungi</taxon>
        <taxon>Dikarya</taxon>
        <taxon>Ascomycota</taxon>
        <taxon>Saccharomycotina</taxon>
        <taxon>Pichiomycetes</taxon>
        <taxon>Pachysolenaceae</taxon>
        <taxon>Pachysolen</taxon>
    </lineage>
</organism>
<dbReference type="STRING" id="669874.A0A1E4U0H8"/>
<keyword evidence="2" id="KW-0496">Mitochondrion</keyword>
<protein>
    <recommendedName>
        <fullName evidence="5">Complex 1 LYR protein domain-containing protein</fullName>
    </recommendedName>
</protein>
<evidence type="ECO:0000256" key="3">
    <source>
        <dbReference type="ARBA" id="ARBA00023186"/>
    </source>
</evidence>